<dbReference type="EMBL" id="AFYH01020442">
    <property type="status" value="NOT_ANNOTATED_CDS"/>
    <property type="molecule type" value="Genomic_DNA"/>
</dbReference>
<evidence type="ECO:0000313" key="1">
    <source>
        <dbReference type="Ensembl" id="ENSLACP00000015512.2"/>
    </source>
</evidence>
<dbReference type="Ensembl" id="ENSLACT00000015620.2">
    <property type="protein sequence ID" value="ENSLACP00000015512.2"/>
    <property type="gene ID" value="ENSLACG00000013656.2"/>
</dbReference>
<dbReference type="Proteomes" id="UP000008672">
    <property type="component" value="Unassembled WGS sequence"/>
</dbReference>
<dbReference type="HOGENOM" id="CLU_080458_0_0_1"/>
<dbReference type="InParanoid" id="H3B0U1"/>
<dbReference type="EMBL" id="AFYH01020441">
    <property type="status" value="NOT_ANNOTATED_CDS"/>
    <property type="molecule type" value="Genomic_DNA"/>
</dbReference>
<dbReference type="Pfam" id="PF24569">
    <property type="entry name" value="CFAP161"/>
    <property type="match status" value="1"/>
</dbReference>
<proteinExistence type="predicted"/>
<dbReference type="GeneID" id="102345631"/>
<evidence type="ECO:0000313" key="2">
    <source>
        <dbReference type="Proteomes" id="UP000008672"/>
    </source>
</evidence>
<organism evidence="1 2">
    <name type="scientific">Latimeria chalumnae</name>
    <name type="common">Coelacanth</name>
    <dbReference type="NCBI Taxonomy" id="7897"/>
    <lineage>
        <taxon>Eukaryota</taxon>
        <taxon>Metazoa</taxon>
        <taxon>Chordata</taxon>
        <taxon>Craniata</taxon>
        <taxon>Vertebrata</taxon>
        <taxon>Euteleostomi</taxon>
        <taxon>Coelacanthiformes</taxon>
        <taxon>Coelacanthidae</taxon>
        <taxon>Latimeria</taxon>
    </lineage>
</organism>
<reference evidence="1" key="2">
    <citation type="submission" date="2025-08" db="UniProtKB">
        <authorList>
            <consortium name="Ensembl"/>
        </authorList>
    </citation>
    <scope>IDENTIFICATION</scope>
</reference>
<dbReference type="OrthoDB" id="2126411at2759"/>
<dbReference type="PANTHER" id="PTHR24274">
    <property type="entry name" value="CILIA- AND FLAGELLA-ASSOCIATED PROTEIN 161"/>
    <property type="match status" value="1"/>
</dbReference>
<dbReference type="GO" id="GO:0031514">
    <property type="term" value="C:motile cilium"/>
    <property type="evidence" value="ECO:0007669"/>
    <property type="project" value="TreeGrafter"/>
</dbReference>
<sequence>MYLNTYAPSVRIGNWNEDVSLEEEQLKDFLYKKERGELLVQKKNHLKINLLKKTDLSITVDGLLHIGDVVMLRNPGSERLNLNSIDPPQDQSTLVITPDESAFSCGSSLKAPCGVSANKNLVPSVRSAFVITSVDGSPPGEILRYGQKFAFRTTEGFAGQLYLSSDHKSFQKSAKKSRLQEVNLTDHCSYLCFWEIVYFDPQLRLEYEGYPVPANAKVLINHCKTGHCLAVLGKYILWTEFGKEYEVTAHTHLDSHKAERDVNIWYVVTGNPHETAPTILERPAPLPTVALREKDANDQKECSKHEI</sequence>
<accession>H3B0U1</accession>
<dbReference type="InterPro" id="IPR055325">
    <property type="entry name" value="CF161"/>
</dbReference>
<dbReference type="GO" id="GO:0060271">
    <property type="term" value="P:cilium assembly"/>
    <property type="evidence" value="ECO:0007669"/>
    <property type="project" value="TreeGrafter"/>
</dbReference>
<reference evidence="1" key="3">
    <citation type="submission" date="2025-09" db="UniProtKB">
        <authorList>
            <consortium name="Ensembl"/>
        </authorList>
    </citation>
    <scope>IDENTIFICATION</scope>
</reference>
<dbReference type="PANTHER" id="PTHR24274:SF1">
    <property type="entry name" value="CILIA- AND FLAGELLA-ASSOCIATED PROTEIN 161"/>
    <property type="match status" value="1"/>
</dbReference>
<keyword evidence="2" id="KW-1185">Reference proteome</keyword>
<dbReference type="STRING" id="7897.ENSLACP00000015512"/>
<dbReference type="AlphaFoldDB" id="H3B0U1"/>
<gene>
    <name evidence="1" type="primary">CFAP161</name>
</gene>
<dbReference type="FunCoup" id="H3B0U1">
    <property type="interactions" value="73"/>
</dbReference>
<dbReference type="OMA" id="IIHCKTN"/>
<dbReference type="CTD" id="161502"/>
<reference evidence="2" key="1">
    <citation type="submission" date="2011-08" db="EMBL/GenBank/DDBJ databases">
        <title>The draft genome of Latimeria chalumnae.</title>
        <authorList>
            <person name="Di Palma F."/>
            <person name="Alfoldi J."/>
            <person name="Johnson J."/>
            <person name="Berlin A."/>
            <person name="Gnerre S."/>
            <person name="Jaffe D."/>
            <person name="MacCallum I."/>
            <person name="Young S."/>
            <person name="Walker B.J."/>
            <person name="Lander E."/>
            <person name="Lindblad-Toh K."/>
        </authorList>
    </citation>
    <scope>NUCLEOTIDE SEQUENCE [LARGE SCALE GENOMIC DNA]</scope>
    <source>
        <strain evidence="2">Wild caught</strain>
    </source>
</reference>
<dbReference type="KEGG" id="lcm:102345631"/>
<dbReference type="eggNOG" id="ENOG502QRDA">
    <property type="taxonomic scope" value="Eukaryota"/>
</dbReference>
<dbReference type="RefSeq" id="XP_005989662.1">
    <property type="nucleotide sequence ID" value="XM_005989600.2"/>
</dbReference>
<dbReference type="GeneTree" id="ENSGT00390000018488"/>
<name>H3B0U1_LATCH</name>
<protein>
    <submittedName>
        <fullName evidence="1">Cilia and flagella associated protein 161</fullName>
    </submittedName>
</protein>